<protein>
    <recommendedName>
        <fullName evidence="2">Capsid protein</fullName>
    </recommendedName>
    <alternativeName>
        <fullName evidence="6">Coat protein</fullName>
    </alternativeName>
</protein>
<evidence type="ECO:0000256" key="6">
    <source>
        <dbReference type="ARBA" id="ARBA00031336"/>
    </source>
</evidence>
<reference evidence="8" key="2">
    <citation type="journal article" date="2015" name="Arch. Virol.">
        <title>Molecular characterizations of two grapevine rupestris stem pitting-associated virus isolates from China.</title>
        <authorList>
            <person name="Hu G.J."/>
            <person name="Dong Y.F."/>
            <person name="Zhu H.J."/>
            <person name="Zhang Z.P."/>
            <person name="Fan X.D."/>
            <person name="Ren F."/>
            <person name="Zhou J."/>
        </authorList>
    </citation>
    <scope>NUCLEOTIDE SEQUENCE</scope>
    <source>
        <strain evidence="8">BJ-HSW-1</strain>
    </source>
</reference>
<sequence>MASPPGKLPGESNEAFEARLKSLELARAQKQPTGSNQPPALGGVLAKRKRVIENALSKTVDMREVLKHESVVLSPNVMDEGAIDELIRAFGESGISESDQFNVAIDIARHCSDVGSSQRSTLIGKSPFCDLNRSEIAGIIREVTTLRRFCMYYAKIVWNIHLETGIPPANWAKKGFNENEKFAAFDFFLGVTDESALEPKGGVKRAPTKAEMVANIASFEVKVLRQTMAEGKRSSNLGEISGGTAGALINNPFANVTHE</sequence>
<dbReference type="GO" id="GO:0019029">
    <property type="term" value="C:helical viral capsid"/>
    <property type="evidence" value="ECO:0007669"/>
    <property type="project" value="UniProtKB-KW"/>
</dbReference>
<evidence type="ECO:0000256" key="5">
    <source>
        <dbReference type="ARBA" id="ARBA00022844"/>
    </source>
</evidence>
<keyword evidence="4 8" id="KW-0167">Capsid protein</keyword>
<reference evidence="9" key="3">
    <citation type="submission" date="2019-04" db="EMBL/GenBank/DDBJ databases">
        <title>Molecular characterization of Brazilian isolates of Grapevine rupestris stem pitting-associated virus.</title>
        <authorList>
            <person name="Fajardo T.V.M."/>
            <person name="Nickel O."/>
            <person name="Candresse T."/>
        </authorList>
    </citation>
    <scope>NUCLEOTIDE SEQUENCE</scope>
    <source>
        <strain evidence="9">NUB3-BR</strain>
    </source>
</reference>
<evidence type="ECO:0000313" key="8">
    <source>
        <dbReference type="EMBL" id="AID15988.1"/>
    </source>
</evidence>
<keyword evidence="3" id="KW-1139">Helical capsid protein</keyword>
<feature type="domain" description="Potexviruses and carlaviruses coat protein" evidence="7">
    <location>
        <begin position="181"/>
        <end position="196"/>
    </location>
</feature>
<comment type="subcellular location">
    <subcellularLocation>
        <location evidence="1">Virion</location>
    </subcellularLocation>
</comment>
<dbReference type="PROSITE" id="PS00418">
    <property type="entry name" value="POTEX_CARLAVIRUS_COAT"/>
    <property type="match status" value="1"/>
</dbReference>
<dbReference type="EMBL" id="MK804768">
    <property type="protein sequence ID" value="QCY41321.1"/>
    <property type="molecule type" value="Genomic_RNA"/>
</dbReference>
<evidence type="ECO:0000256" key="3">
    <source>
        <dbReference type="ARBA" id="ARBA00022497"/>
    </source>
</evidence>
<evidence type="ECO:0000256" key="4">
    <source>
        <dbReference type="ARBA" id="ARBA00022561"/>
    </source>
</evidence>
<dbReference type="PRINTS" id="PR00232">
    <property type="entry name" value="POTXCARLCOAT"/>
</dbReference>
<dbReference type="GO" id="GO:0005198">
    <property type="term" value="F:structural molecule activity"/>
    <property type="evidence" value="ECO:0007669"/>
    <property type="project" value="InterPro"/>
</dbReference>
<organism evidence="8">
    <name type="scientific">Grapevine rupestris stem pitting-associated virus</name>
    <dbReference type="NCBI Taxonomy" id="196400"/>
    <lineage>
        <taxon>Viruses</taxon>
        <taxon>Riboviria</taxon>
        <taxon>Orthornavirae</taxon>
        <taxon>Kitrinoviricota</taxon>
        <taxon>Alsuviricetes</taxon>
        <taxon>Tymovirales</taxon>
        <taxon>Betaflexiviridae</taxon>
        <taxon>Quinvirinae</taxon>
        <taxon>Foveavirus</taxon>
        <taxon>Foveavirus rupestris</taxon>
    </lineage>
</organism>
<proteinExistence type="predicted"/>
<evidence type="ECO:0000256" key="1">
    <source>
        <dbReference type="ARBA" id="ARBA00004328"/>
    </source>
</evidence>
<dbReference type="InterPro" id="IPR000052">
    <property type="entry name" value="Pltvir_coat"/>
</dbReference>
<reference evidence="8" key="1">
    <citation type="submission" date="2014-03" db="EMBL/GenBank/DDBJ databases">
        <authorList>
            <consortium name="The NIAID Influenza Genome Sequencing Consortium"/>
        </authorList>
    </citation>
    <scope>NUCLEOTIDE SEQUENCE</scope>
    <source>
        <strain evidence="8">BJ-HSW-1</strain>
    </source>
</reference>
<dbReference type="EMBL" id="KJ634613">
    <property type="protein sequence ID" value="AID15988.1"/>
    <property type="molecule type" value="Viral_cRNA"/>
</dbReference>
<evidence type="ECO:0000313" key="9">
    <source>
        <dbReference type="EMBL" id="QCY41321.1"/>
    </source>
</evidence>
<name>A0A068C5C8_9VIRU</name>
<accession>A0A068C5C8</accession>
<keyword evidence="5" id="KW-0946">Virion</keyword>
<dbReference type="Pfam" id="PF00286">
    <property type="entry name" value="Flexi_CP"/>
    <property type="match status" value="1"/>
</dbReference>
<evidence type="ECO:0000256" key="2">
    <source>
        <dbReference type="ARBA" id="ARBA00018091"/>
    </source>
</evidence>
<evidence type="ECO:0000259" key="7">
    <source>
        <dbReference type="PROSITE" id="PS00418"/>
    </source>
</evidence>